<proteinExistence type="inferred from homology"/>
<keyword evidence="6" id="KW-1185">Reference proteome</keyword>
<dbReference type="AlphaFoldDB" id="A0A4D7QR82"/>
<dbReference type="SUPFAM" id="SSF58104">
    <property type="entry name" value="Methyl-accepting chemotaxis protein (MCP) signaling domain"/>
    <property type="match status" value="1"/>
</dbReference>
<dbReference type="InterPro" id="IPR004090">
    <property type="entry name" value="Chemotax_Me-accpt_rcpt"/>
</dbReference>
<evidence type="ECO:0000256" key="3">
    <source>
        <dbReference type="PROSITE-ProRule" id="PRU00284"/>
    </source>
</evidence>
<evidence type="ECO:0000256" key="1">
    <source>
        <dbReference type="ARBA" id="ARBA00023224"/>
    </source>
</evidence>
<dbReference type="GO" id="GO:0004888">
    <property type="term" value="F:transmembrane signaling receptor activity"/>
    <property type="evidence" value="ECO:0007669"/>
    <property type="project" value="InterPro"/>
</dbReference>
<evidence type="ECO:0000313" key="5">
    <source>
        <dbReference type="EMBL" id="QCK88931.1"/>
    </source>
</evidence>
<name>A0A4D7QR82_9HYPH</name>
<evidence type="ECO:0000313" key="6">
    <source>
        <dbReference type="Proteomes" id="UP000298588"/>
    </source>
</evidence>
<dbReference type="InterPro" id="IPR004089">
    <property type="entry name" value="MCPsignal_dom"/>
</dbReference>
<protein>
    <submittedName>
        <fullName evidence="5">Chemotaxis protein</fullName>
    </submittedName>
</protein>
<accession>A0A4D7QR82</accession>
<dbReference type="PANTHER" id="PTHR32089:SF112">
    <property type="entry name" value="LYSOZYME-LIKE PROTEIN-RELATED"/>
    <property type="match status" value="1"/>
</dbReference>
<dbReference type="EMBL" id="CP039865">
    <property type="protein sequence ID" value="QCK88931.1"/>
    <property type="molecule type" value="Genomic_DNA"/>
</dbReference>
<evidence type="ECO:0000259" key="4">
    <source>
        <dbReference type="PROSITE" id="PS50111"/>
    </source>
</evidence>
<dbReference type="PRINTS" id="PR00260">
    <property type="entry name" value="CHEMTRNSDUCR"/>
</dbReference>
<sequence length="394" mass="40053">MDMHMAFFAGLAVLALWCCWRAVVAYTAVVAVHHLGLNMLYPIAVFPDGGDFGRVVIHAVILVAQAAALSWLCHSLATAFGVSDEAVATAGLAQVEIAAGADKERRAAEDQARRQKDVETAIAGFKGRVAGLLSGVRSSMAELGGTSSSVRASTAGTVRTTEEAAEASRLAVSNISAVAAATGQLSGSISEFATKVGETAAIVRTAAQDAETTNGNIADLAAAAEKIGAVVALIQTIAEQTNLLALNATIEAARAGEAGRGFAVVASEVKSLAVQTSKATEEISDQISSVQGLTQNAVGAIAGIARRMGEIDQNTAALAAAIEEQNAATAEITRSIDQAASLAEGIEASVRDISVTMSVNERSATAMTDTAVRVEASAAELGGEIEAFLGKVAA</sequence>
<reference evidence="5 6" key="1">
    <citation type="submission" date="2019-04" db="EMBL/GenBank/DDBJ databases">
        <title>Phreatobacter aquaticus sp. nov.</title>
        <authorList>
            <person name="Choi A."/>
            <person name="Baek K."/>
        </authorList>
    </citation>
    <scope>NUCLEOTIDE SEQUENCE [LARGE SCALE GENOMIC DNA]</scope>
    <source>
        <strain evidence="5 6">NMCR1094</strain>
    </source>
</reference>
<evidence type="ECO:0000256" key="2">
    <source>
        <dbReference type="ARBA" id="ARBA00029447"/>
    </source>
</evidence>
<dbReference type="GO" id="GO:0007165">
    <property type="term" value="P:signal transduction"/>
    <property type="evidence" value="ECO:0007669"/>
    <property type="project" value="UniProtKB-KW"/>
</dbReference>
<dbReference type="PROSITE" id="PS50111">
    <property type="entry name" value="CHEMOTAXIS_TRANSDUC_2"/>
    <property type="match status" value="1"/>
</dbReference>
<dbReference type="Proteomes" id="UP000298588">
    <property type="component" value="Chromosome"/>
</dbReference>
<gene>
    <name evidence="5" type="ORF">E8L99_23505</name>
</gene>
<dbReference type="Pfam" id="PF00015">
    <property type="entry name" value="MCPsignal"/>
    <property type="match status" value="1"/>
</dbReference>
<feature type="domain" description="Methyl-accepting transducer" evidence="4">
    <location>
        <begin position="139"/>
        <end position="361"/>
    </location>
</feature>
<keyword evidence="1 3" id="KW-0807">Transducer</keyword>
<dbReference type="GO" id="GO:0016020">
    <property type="term" value="C:membrane"/>
    <property type="evidence" value="ECO:0007669"/>
    <property type="project" value="InterPro"/>
</dbReference>
<dbReference type="GO" id="GO:0006935">
    <property type="term" value="P:chemotaxis"/>
    <property type="evidence" value="ECO:0007669"/>
    <property type="project" value="InterPro"/>
</dbReference>
<dbReference type="PANTHER" id="PTHR32089">
    <property type="entry name" value="METHYL-ACCEPTING CHEMOTAXIS PROTEIN MCPB"/>
    <property type="match status" value="1"/>
</dbReference>
<dbReference type="KEGG" id="paqt:E8L99_23505"/>
<dbReference type="OrthoDB" id="354287at2"/>
<dbReference type="SMART" id="SM00283">
    <property type="entry name" value="MA"/>
    <property type="match status" value="1"/>
</dbReference>
<organism evidence="5 6">
    <name type="scientific">Phreatobacter aquaticus</name>
    <dbReference type="NCBI Taxonomy" id="2570229"/>
    <lineage>
        <taxon>Bacteria</taxon>
        <taxon>Pseudomonadati</taxon>
        <taxon>Pseudomonadota</taxon>
        <taxon>Alphaproteobacteria</taxon>
        <taxon>Hyphomicrobiales</taxon>
        <taxon>Phreatobacteraceae</taxon>
        <taxon>Phreatobacter</taxon>
    </lineage>
</organism>
<comment type="similarity">
    <text evidence="2">Belongs to the methyl-accepting chemotaxis (MCP) protein family.</text>
</comment>
<dbReference type="Gene3D" id="1.10.287.950">
    <property type="entry name" value="Methyl-accepting chemotaxis protein"/>
    <property type="match status" value="1"/>
</dbReference>